<dbReference type="InterPro" id="IPR029069">
    <property type="entry name" value="HotDog_dom_sf"/>
</dbReference>
<gene>
    <name evidence="1" type="ORF">ELH98_35430</name>
</gene>
<sequence length="163" mass="17573">MLKHVLPLIHKVRPTMVHGMIMARMSEIIPFNKLLGIELQAVEDGVGRAFLPHRDDLLNHIGTVHATAIYGLAEAASGCAMSGALAPMIAAIKPVAASAKIDYLKAAKTALTAIGRTVEAPSTLRETLKRDRKARFNVQVDVADANHEQVASIVVEWHVSLKA</sequence>
<reference evidence="1 2" key="1">
    <citation type="submission" date="2019-02" db="EMBL/GenBank/DDBJ databases">
        <title>The genomic architecture of introgression among sibling species of bacteria.</title>
        <authorList>
            <person name="Cavassim M.I.A."/>
            <person name="Moeskjaer S."/>
            <person name="Moslemi C."/>
            <person name="Fields B."/>
            <person name="Bachmann A."/>
            <person name="Vilhjalmsson B."/>
            <person name="Schierup M.H."/>
            <person name="Young J.P.W."/>
            <person name="Andersen S.U."/>
        </authorList>
    </citation>
    <scope>NUCLEOTIDE SEQUENCE [LARGE SCALE GENOMIC DNA]</scope>
    <source>
        <strain evidence="1 2">SM141A</strain>
    </source>
</reference>
<dbReference type="Gene3D" id="3.10.129.10">
    <property type="entry name" value="Hotdog Thioesterase"/>
    <property type="match status" value="1"/>
</dbReference>
<dbReference type="SUPFAM" id="SSF54637">
    <property type="entry name" value="Thioesterase/thiol ester dehydrase-isomerase"/>
    <property type="match status" value="1"/>
</dbReference>
<dbReference type="CDD" id="cd03443">
    <property type="entry name" value="PaaI_thioesterase"/>
    <property type="match status" value="1"/>
</dbReference>
<proteinExistence type="predicted"/>
<accession>A0ABY1WYB2</accession>
<dbReference type="RefSeq" id="WP_130657516.1">
    <property type="nucleotide sequence ID" value="NZ_SIOM01000019.1"/>
</dbReference>
<comment type="caution">
    <text evidence="1">The sequence shown here is derived from an EMBL/GenBank/DDBJ whole genome shotgun (WGS) entry which is preliminary data.</text>
</comment>
<protein>
    <submittedName>
        <fullName evidence="1">PaaI family thioesterase</fullName>
    </submittedName>
</protein>
<keyword evidence="2" id="KW-1185">Reference proteome</keyword>
<dbReference type="InterPro" id="IPR027961">
    <property type="entry name" value="DUF4442"/>
</dbReference>
<dbReference type="EMBL" id="SIOX01000011">
    <property type="protein sequence ID" value="TAX65178.1"/>
    <property type="molecule type" value="Genomic_DNA"/>
</dbReference>
<name>A0ABY1WYB2_9HYPH</name>
<evidence type="ECO:0000313" key="2">
    <source>
        <dbReference type="Proteomes" id="UP000291659"/>
    </source>
</evidence>
<dbReference type="Proteomes" id="UP000291659">
    <property type="component" value="Unassembled WGS sequence"/>
</dbReference>
<organism evidence="1 2">
    <name type="scientific">Rhizobium ruizarguesonis</name>
    <dbReference type="NCBI Taxonomy" id="2081791"/>
    <lineage>
        <taxon>Bacteria</taxon>
        <taxon>Pseudomonadati</taxon>
        <taxon>Pseudomonadota</taxon>
        <taxon>Alphaproteobacteria</taxon>
        <taxon>Hyphomicrobiales</taxon>
        <taxon>Rhizobiaceae</taxon>
        <taxon>Rhizobium/Agrobacterium group</taxon>
        <taxon>Rhizobium</taxon>
    </lineage>
</organism>
<evidence type="ECO:0000313" key="1">
    <source>
        <dbReference type="EMBL" id="TAX65178.1"/>
    </source>
</evidence>
<dbReference type="Pfam" id="PF14539">
    <property type="entry name" value="DUF4442"/>
    <property type="match status" value="1"/>
</dbReference>